<dbReference type="InterPro" id="IPR036850">
    <property type="entry name" value="NDK-like_dom_sf"/>
</dbReference>
<dbReference type="PROSITE" id="PS51374">
    <property type="entry name" value="NDPK_LIKE"/>
    <property type="match status" value="1"/>
</dbReference>
<evidence type="ECO:0000313" key="14">
    <source>
        <dbReference type="EnsemblPlants" id="AUR62009913-RA:cds"/>
    </source>
</evidence>
<dbReference type="GO" id="GO:0006183">
    <property type="term" value="P:GTP biosynthetic process"/>
    <property type="evidence" value="ECO:0007669"/>
    <property type="project" value="InterPro"/>
</dbReference>
<keyword evidence="6" id="KW-0805">Transcription regulation</keyword>
<dbReference type="SUPFAM" id="SSF54919">
    <property type="entry name" value="Nucleoside diphosphate kinase, NDK"/>
    <property type="match status" value="1"/>
</dbReference>
<dbReference type="InterPro" id="IPR003656">
    <property type="entry name" value="Znf_BED"/>
</dbReference>
<comment type="catalytic activity">
    <reaction evidence="2">
        <text>a ribonucleoside 5'-diphosphate + ATP = a ribonucleoside 5'-triphosphate + ADP</text>
        <dbReference type="Rhea" id="RHEA:18113"/>
        <dbReference type="ChEBI" id="CHEBI:30616"/>
        <dbReference type="ChEBI" id="CHEBI:57930"/>
        <dbReference type="ChEBI" id="CHEBI:61557"/>
        <dbReference type="ChEBI" id="CHEBI:456216"/>
        <dbReference type="EC" id="2.7.4.6"/>
    </reaction>
</comment>
<dbReference type="GO" id="GO:0003677">
    <property type="term" value="F:DNA binding"/>
    <property type="evidence" value="ECO:0007669"/>
    <property type="project" value="UniProtKB-KW"/>
</dbReference>
<dbReference type="PROSITE" id="PS00469">
    <property type="entry name" value="NDPK"/>
    <property type="match status" value="1"/>
</dbReference>
<dbReference type="InterPro" id="IPR025525">
    <property type="entry name" value="hAT-like_transposase_RNase-H"/>
</dbReference>
<dbReference type="PROSITE" id="PS50808">
    <property type="entry name" value="ZF_BED"/>
    <property type="match status" value="1"/>
</dbReference>
<reference evidence="14" key="1">
    <citation type="journal article" date="2017" name="Nature">
        <title>The genome of Chenopodium quinoa.</title>
        <authorList>
            <person name="Jarvis D.E."/>
            <person name="Ho Y.S."/>
            <person name="Lightfoot D.J."/>
            <person name="Schmoeckel S.M."/>
            <person name="Li B."/>
            <person name="Borm T.J.A."/>
            <person name="Ohyanagi H."/>
            <person name="Mineta K."/>
            <person name="Michell C.T."/>
            <person name="Saber N."/>
            <person name="Kharbatia N.M."/>
            <person name="Rupper R.R."/>
            <person name="Sharp A.R."/>
            <person name="Dally N."/>
            <person name="Boughton B.A."/>
            <person name="Woo Y.H."/>
            <person name="Gao G."/>
            <person name="Schijlen E.G.W.M."/>
            <person name="Guo X."/>
            <person name="Momin A.A."/>
            <person name="Negrao S."/>
            <person name="Al-Babili S."/>
            <person name="Gehring C."/>
            <person name="Roessner U."/>
            <person name="Jung C."/>
            <person name="Murphy K."/>
            <person name="Arold S.T."/>
            <person name="Gojobori T."/>
            <person name="van der Linden C.G."/>
            <person name="van Loo E.N."/>
            <person name="Jellen E.N."/>
            <person name="Maughan P.J."/>
            <person name="Tester M."/>
        </authorList>
    </citation>
    <scope>NUCLEOTIDE SEQUENCE [LARGE SCALE GENOMIC DNA]</scope>
    <source>
        <strain evidence="14">cv. PI 614886</strain>
    </source>
</reference>
<dbReference type="SMART" id="SM00614">
    <property type="entry name" value="ZnF_BED"/>
    <property type="match status" value="1"/>
</dbReference>
<evidence type="ECO:0000256" key="8">
    <source>
        <dbReference type="ARBA" id="ARBA00023163"/>
    </source>
</evidence>
<dbReference type="EnsemblPlants" id="AUR62009913-RA">
    <property type="protein sequence ID" value="AUR62009913-RA:cds"/>
    <property type="gene ID" value="AUR62009913"/>
</dbReference>
<feature type="compositionally biased region" description="Basic and acidic residues" evidence="12">
    <location>
        <begin position="683"/>
        <end position="692"/>
    </location>
</feature>
<feature type="region of interest" description="Disordered" evidence="12">
    <location>
        <begin position="683"/>
        <end position="710"/>
    </location>
</feature>
<dbReference type="InterPro" id="IPR023005">
    <property type="entry name" value="Nucleoside_diP_kinase_AS"/>
</dbReference>
<accession>A0A803LDH4</accession>
<dbReference type="AlphaFoldDB" id="A0A803LDH4"/>
<name>A0A803LDH4_CHEQI</name>
<proteinExistence type="inferred from homology"/>
<feature type="binding site" evidence="10">
    <location>
        <position position="117"/>
    </location>
    <ligand>
        <name>ATP</name>
        <dbReference type="ChEBI" id="CHEBI:30616"/>
    </ligand>
</feature>
<evidence type="ECO:0000256" key="1">
    <source>
        <dbReference type="ARBA" id="ARBA00000082"/>
    </source>
</evidence>
<keyword evidence="8" id="KW-0804">Transcription</keyword>
<evidence type="ECO:0000256" key="11">
    <source>
        <dbReference type="RuleBase" id="RU004011"/>
    </source>
</evidence>
<organism evidence="14 15">
    <name type="scientific">Chenopodium quinoa</name>
    <name type="common">Quinoa</name>
    <dbReference type="NCBI Taxonomy" id="63459"/>
    <lineage>
        <taxon>Eukaryota</taxon>
        <taxon>Viridiplantae</taxon>
        <taxon>Streptophyta</taxon>
        <taxon>Embryophyta</taxon>
        <taxon>Tracheophyta</taxon>
        <taxon>Spermatophyta</taxon>
        <taxon>Magnoliopsida</taxon>
        <taxon>eudicotyledons</taxon>
        <taxon>Gunneridae</taxon>
        <taxon>Pentapetalae</taxon>
        <taxon>Caryophyllales</taxon>
        <taxon>Chenopodiaceae</taxon>
        <taxon>Chenopodioideae</taxon>
        <taxon>Atripliceae</taxon>
        <taxon>Chenopodium</taxon>
    </lineage>
</organism>
<feature type="binding site" evidence="10">
    <location>
        <position position="35"/>
    </location>
    <ligand>
        <name>ATP</name>
        <dbReference type="ChEBI" id="CHEBI:30616"/>
    </ligand>
</feature>
<keyword evidence="4 9" id="KW-0863">Zinc-finger</keyword>
<dbReference type="SMART" id="SM00562">
    <property type="entry name" value="NDK"/>
    <property type="match status" value="1"/>
</dbReference>
<protein>
    <recommendedName>
        <fullName evidence="13">BED-type domain-containing protein</fullName>
    </recommendedName>
</protein>
<dbReference type="InterPro" id="IPR001564">
    <property type="entry name" value="Nucleoside_diP_kinase"/>
</dbReference>
<dbReference type="Gramene" id="AUR62009913-RA">
    <property type="protein sequence ID" value="AUR62009913-RA:cds"/>
    <property type="gene ID" value="AUR62009913"/>
</dbReference>
<dbReference type="GO" id="GO:0008270">
    <property type="term" value="F:zinc ion binding"/>
    <property type="evidence" value="ECO:0007669"/>
    <property type="project" value="UniProtKB-KW"/>
</dbReference>
<comment type="catalytic activity">
    <reaction evidence="1">
        <text>a 2'-deoxyribonucleoside 5'-diphosphate + ATP = a 2'-deoxyribonucleoside 5'-triphosphate + ADP</text>
        <dbReference type="Rhea" id="RHEA:44640"/>
        <dbReference type="ChEBI" id="CHEBI:30616"/>
        <dbReference type="ChEBI" id="CHEBI:61560"/>
        <dbReference type="ChEBI" id="CHEBI:73316"/>
        <dbReference type="ChEBI" id="CHEBI:456216"/>
        <dbReference type="EC" id="2.7.4.6"/>
    </reaction>
</comment>
<evidence type="ECO:0000256" key="5">
    <source>
        <dbReference type="ARBA" id="ARBA00022833"/>
    </source>
</evidence>
<evidence type="ECO:0000256" key="7">
    <source>
        <dbReference type="ARBA" id="ARBA00023125"/>
    </source>
</evidence>
<dbReference type="GO" id="GO:0004550">
    <property type="term" value="F:nucleoside diphosphate kinase activity"/>
    <property type="evidence" value="ECO:0007669"/>
    <property type="project" value="UniProtKB-EC"/>
</dbReference>
<dbReference type="GO" id="GO:0006241">
    <property type="term" value="P:CTP biosynthetic process"/>
    <property type="evidence" value="ECO:0007669"/>
    <property type="project" value="InterPro"/>
</dbReference>
<evidence type="ECO:0000259" key="13">
    <source>
        <dbReference type="PROSITE" id="PS50808"/>
    </source>
</evidence>
<comment type="similarity">
    <text evidence="10 11">Belongs to the NDK family.</text>
</comment>
<feature type="binding site" evidence="10">
    <location>
        <position position="131"/>
    </location>
    <ligand>
        <name>ATP</name>
        <dbReference type="ChEBI" id="CHEBI:30616"/>
    </ligand>
</feature>
<dbReference type="GO" id="GO:0006228">
    <property type="term" value="P:UTP biosynthetic process"/>
    <property type="evidence" value="ECO:0007669"/>
    <property type="project" value="InterPro"/>
</dbReference>
<evidence type="ECO:0000256" key="12">
    <source>
        <dbReference type="SAM" id="MobiDB-lite"/>
    </source>
</evidence>
<keyword evidence="7" id="KW-0238">DNA-binding</keyword>
<evidence type="ECO:0000256" key="10">
    <source>
        <dbReference type="PROSITE-ProRule" id="PRU00706"/>
    </source>
</evidence>
<evidence type="ECO:0000256" key="2">
    <source>
        <dbReference type="ARBA" id="ARBA00000937"/>
    </source>
</evidence>
<dbReference type="PANTHER" id="PTHR46481:SF6">
    <property type="entry name" value="ZINC FINGER BED DOMAIN-CONTAINING PROTEIN RICESLEEPER 2-LIKE"/>
    <property type="match status" value="1"/>
</dbReference>
<dbReference type="InterPro" id="IPR036236">
    <property type="entry name" value="Znf_C2H2_sf"/>
</dbReference>
<keyword evidence="15" id="KW-1185">Reference proteome</keyword>
<dbReference type="PANTHER" id="PTHR46481">
    <property type="entry name" value="ZINC FINGER BED DOMAIN-CONTAINING PROTEIN 4"/>
    <property type="match status" value="1"/>
</dbReference>
<evidence type="ECO:0000256" key="9">
    <source>
        <dbReference type="PROSITE-ProRule" id="PRU00027"/>
    </source>
</evidence>
<feature type="binding site" evidence="10">
    <location>
        <position position="141"/>
    </location>
    <ligand>
        <name>ATP</name>
        <dbReference type="ChEBI" id="CHEBI:30616"/>
    </ligand>
</feature>
<dbReference type="Pfam" id="PF14372">
    <property type="entry name" value="hAT-like_RNase-H"/>
    <property type="match status" value="1"/>
</dbReference>
<dbReference type="SUPFAM" id="SSF57667">
    <property type="entry name" value="beta-beta-alpha zinc fingers"/>
    <property type="match status" value="1"/>
</dbReference>
<evidence type="ECO:0000313" key="15">
    <source>
        <dbReference type="Proteomes" id="UP000596660"/>
    </source>
</evidence>
<dbReference type="Gene3D" id="3.30.70.141">
    <property type="entry name" value="Nucleoside diphosphate kinase-like domain"/>
    <property type="match status" value="1"/>
</dbReference>
<evidence type="ECO:0000256" key="3">
    <source>
        <dbReference type="ARBA" id="ARBA00022723"/>
    </source>
</evidence>
<sequence length="710" mass="81872">MMRPFIWLDYFNHMKLCRFSCCGGMEKEKTFAMIKPDGVHGNYSDKIKAIIMDSGFSIKREMRVQLDEDTVRSFYAEHSSKSFFPSLVKYMISGPILVMILEKDNAVADWRKLIGPTDAEKAKVTHPQSIRAMCGLNTEMNCVHGSDSIQSASREMSFFFEIMDTHVHQLSSGEEEEIDSTIKDKGKGKNQNTSSDKPRVILTGKKRPRRLSSGVWVHFEFLDEPDENGNLICKCKKCGLRFNGDSKNGTGNLHRHLKNCKQRSFRDVGQMILEKTSSGLGNRLPDFDAGYFRELLSIAIVEHDMPFQFVEFKGFRRCFNYLHPDFKPVTRNTIKYDVLKMYKREKEKLKAVLGSTCSRIALTSDCWTSLTTDGYISLTAHYVDNSWCLQKKILNFSYIGPPHTGIHLCDHVYDGLKEIDAAVYKIRESAKYCKSSQGRKQRFLSCVAHVEIQSTRILQQDVPTRWNSTYMMLDCALYFKKALIHFQKVDANYVHCPSAEEWGRIEKICKFLKVFHDVTLAFSGTKYPTSNLYFHRVLQVRLLLQNEMKSSDLFMQKMACKMYEKFGKYWSEFSTFMAVAVVLDPRYKLQCVNWGYMRIYGQHSIEYELEFSKVKDALRRLYEAYEYTHSSSSKAIPTTNASNEASDDFMMVNKLSDALTYIATNMDPQMEMLCGSVMKLKVEDNNDNHDTPRSSPELEQFDENASSNIV</sequence>
<dbReference type="PRINTS" id="PR01243">
    <property type="entry name" value="NUCDPKINASE"/>
</dbReference>
<keyword evidence="3" id="KW-0479">Metal-binding</keyword>
<feature type="active site" description="Pros-phosphohistidine intermediate" evidence="10">
    <location>
        <position position="144"/>
    </location>
</feature>
<keyword evidence="5" id="KW-0862">Zinc</keyword>
<dbReference type="Proteomes" id="UP000596660">
    <property type="component" value="Unplaced"/>
</dbReference>
<reference evidence="14" key="2">
    <citation type="submission" date="2021-03" db="UniProtKB">
        <authorList>
            <consortium name="EnsemblPlants"/>
        </authorList>
    </citation>
    <scope>IDENTIFICATION</scope>
</reference>
<dbReference type="InterPro" id="IPR052035">
    <property type="entry name" value="ZnF_BED_domain_contain"/>
</dbReference>
<feature type="domain" description="BED-type" evidence="13">
    <location>
        <begin position="210"/>
        <end position="268"/>
    </location>
</feature>
<feature type="binding site" evidence="10">
    <location>
        <position position="83"/>
    </location>
    <ligand>
        <name>ATP</name>
        <dbReference type="ChEBI" id="CHEBI:30616"/>
    </ligand>
</feature>
<dbReference type="SUPFAM" id="SSF53098">
    <property type="entry name" value="Ribonuclease H-like"/>
    <property type="match status" value="1"/>
</dbReference>
<dbReference type="InterPro" id="IPR012337">
    <property type="entry name" value="RNaseH-like_sf"/>
</dbReference>
<dbReference type="InterPro" id="IPR034907">
    <property type="entry name" value="NDK-like_dom"/>
</dbReference>
<evidence type="ECO:0000256" key="6">
    <source>
        <dbReference type="ARBA" id="ARBA00023015"/>
    </source>
</evidence>
<evidence type="ECO:0000256" key="4">
    <source>
        <dbReference type="ARBA" id="ARBA00022771"/>
    </source>
</evidence>
<feature type="region of interest" description="Disordered" evidence="12">
    <location>
        <begin position="170"/>
        <end position="199"/>
    </location>
</feature>
<dbReference type="Pfam" id="PF00334">
    <property type="entry name" value="NDK"/>
    <property type="match status" value="1"/>
</dbReference>
<feature type="binding site" evidence="10">
    <location>
        <position position="111"/>
    </location>
    <ligand>
        <name>ATP</name>
        <dbReference type="ChEBI" id="CHEBI:30616"/>
    </ligand>
</feature>